<dbReference type="PANTHER" id="PTHR45024">
    <property type="entry name" value="DEHYDROGENASES, SHORT CHAIN"/>
    <property type="match status" value="1"/>
</dbReference>
<keyword evidence="2 5" id="KW-0560">Oxidoreductase</keyword>
<reference evidence="5 6" key="1">
    <citation type="submission" date="2016-04" db="EMBL/GenBank/DDBJ databases">
        <authorList>
            <consortium name="Pathogen Informatics"/>
        </authorList>
    </citation>
    <scope>NUCLEOTIDE SEQUENCE [LARGE SCALE GENOMIC DNA]</scope>
    <source>
        <strain evidence="5 6">H050680373</strain>
    </source>
</reference>
<evidence type="ECO:0000256" key="2">
    <source>
        <dbReference type="ARBA" id="ARBA00023002"/>
    </source>
</evidence>
<evidence type="ECO:0000313" key="5">
    <source>
        <dbReference type="EMBL" id="SAI69622.1"/>
    </source>
</evidence>
<gene>
    <name evidence="5" type="ORF">SAMEA3906486_02609</name>
</gene>
<dbReference type="Proteomes" id="UP000076848">
    <property type="component" value="Unassembled WGS sequence"/>
</dbReference>
<dbReference type="FunFam" id="3.40.50.720:FF:000084">
    <property type="entry name" value="Short-chain dehydrogenase reductase"/>
    <property type="match status" value="1"/>
</dbReference>
<dbReference type="EMBL" id="FKIF01000006">
    <property type="protein sequence ID" value="SAI69622.1"/>
    <property type="molecule type" value="Genomic_DNA"/>
</dbReference>
<dbReference type="InterPro" id="IPR057326">
    <property type="entry name" value="KR_dom"/>
</dbReference>
<dbReference type="Pfam" id="PF00106">
    <property type="entry name" value="adh_short"/>
    <property type="match status" value="1"/>
</dbReference>
<comment type="similarity">
    <text evidence="1 3">Belongs to the short-chain dehydrogenases/reductases (SDR) family.</text>
</comment>
<dbReference type="AlphaFoldDB" id="A0A157SGL4"/>
<evidence type="ECO:0000256" key="3">
    <source>
        <dbReference type="RuleBase" id="RU000363"/>
    </source>
</evidence>
<dbReference type="EC" id="1.1.1.-" evidence="5"/>
<dbReference type="InterPro" id="IPR002347">
    <property type="entry name" value="SDR_fam"/>
</dbReference>
<dbReference type="SUPFAM" id="SSF51735">
    <property type="entry name" value="NAD(P)-binding Rossmann-fold domains"/>
    <property type="match status" value="1"/>
</dbReference>
<dbReference type="RefSeq" id="WP_066127602.1">
    <property type="nucleotide sequence ID" value="NZ_FKIF01000006.1"/>
</dbReference>
<dbReference type="InterPro" id="IPR051687">
    <property type="entry name" value="Peroxisomal_Beta-Oxidation"/>
</dbReference>
<evidence type="ECO:0000256" key="1">
    <source>
        <dbReference type="ARBA" id="ARBA00006484"/>
    </source>
</evidence>
<dbReference type="EC" id="1.-.-.-" evidence="5"/>
<dbReference type="PRINTS" id="PR00080">
    <property type="entry name" value="SDRFAMILY"/>
</dbReference>
<dbReference type="STRING" id="288768.SAMEA3906486_02609"/>
<organism evidence="5 6">
    <name type="scientific">Bordetella ansorpii</name>
    <dbReference type="NCBI Taxonomy" id="288768"/>
    <lineage>
        <taxon>Bacteria</taxon>
        <taxon>Pseudomonadati</taxon>
        <taxon>Pseudomonadota</taxon>
        <taxon>Betaproteobacteria</taxon>
        <taxon>Burkholderiales</taxon>
        <taxon>Alcaligenaceae</taxon>
        <taxon>Bordetella</taxon>
    </lineage>
</organism>
<name>A0A157SGL4_9BORD</name>
<proteinExistence type="inferred from homology"/>
<dbReference type="PROSITE" id="PS00061">
    <property type="entry name" value="ADH_SHORT"/>
    <property type="match status" value="1"/>
</dbReference>
<feature type="domain" description="Ketoreductase" evidence="4">
    <location>
        <begin position="8"/>
        <end position="187"/>
    </location>
</feature>
<keyword evidence="6" id="KW-1185">Reference proteome</keyword>
<dbReference type="SMART" id="SM00822">
    <property type="entry name" value="PKS_KR"/>
    <property type="match status" value="1"/>
</dbReference>
<evidence type="ECO:0000313" key="6">
    <source>
        <dbReference type="Proteomes" id="UP000076848"/>
    </source>
</evidence>
<dbReference type="InterPro" id="IPR036291">
    <property type="entry name" value="NAD(P)-bd_dom_sf"/>
</dbReference>
<dbReference type="PRINTS" id="PR00081">
    <property type="entry name" value="GDHRDH"/>
</dbReference>
<dbReference type="OrthoDB" id="9804774at2"/>
<dbReference type="Gene3D" id="3.40.50.720">
    <property type="entry name" value="NAD(P)-binding Rossmann-like Domain"/>
    <property type="match status" value="1"/>
</dbReference>
<sequence>MSNVLKNRVAIVTGAGGGLGRTHALELARHGAQVVVNDLGESAQAVAEEIRRAGGQATAHESDVTRYEDMEAMAAHAVAEFGRVDILVNNAGVLRDRSFAKMSLDEFRLVLDVHVMGTVHATKAVWAGMREQNYGRIIMTTSSSGLYGNFGQSNYGAAKMALVGLMQTLALEGAARNVRVNCLAPSAVTAMTEGLLPPEAQAVLTPERVSTALLALVREDAPTRMILLAGGGSFENAHITMTQGIHIADGNDPAATLPAKLAAVQDQAGQMSPASGWDQARHEVGKALAGTGGTVRSLGIEVDDALKMGEQTEV</sequence>
<accession>A0A157SGL4</accession>
<protein>
    <submittedName>
        <fullName evidence="5">Short-chain type dehydrogenase/reductase</fullName>
        <ecNumber evidence="5">1.-.-.-</ecNumber>
        <ecNumber evidence="5">1.1.1.-</ecNumber>
    </submittedName>
</protein>
<dbReference type="InterPro" id="IPR020904">
    <property type="entry name" value="Sc_DH/Rdtase_CS"/>
</dbReference>
<dbReference type="PANTHER" id="PTHR45024:SF2">
    <property type="entry name" value="SCP2 DOMAIN-CONTAINING PROTEIN"/>
    <property type="match status" value="1"/>
</dbReference>
<evidence type="ECO:0000259" key="4">
    <source>
        <dbReference type="SMART" id="SM00822"/>
    </source>
</evidence>
<dbReference type="GO" id="GO:0016491">
    <property type="term" value="F:oxidoreductase activity"/>
    <property type="evidence" value="ECO:0007669"/>
    <property type="project" value="UniProtKB-KW"/>
</dbReference>